<gene>
    <name evidence="3" type="ORF">CBQ26_15115</name>
</gene>
<evidence type="ECO:0000259" key="2">
    <source>
        <dbReference type="Pfam" id="PF13699"/>
    </source>
</evidence>
<protein>
    <recommendedName>
        <fullName evidence="2">eCIS core domain-containing protein</fullName>
    </recommendedName>
</protein>
<dbReference type="Gene3D" id="2.30.30.40">
    <property type="entry name" value="SH3 Domains"/>
    <property type="match status" value="1"/>
</dbReference>
<comment type="caution">
    <text evidence="3">The sequence shown here is derived from an EMBL/GenBank/DDBJ whole genome shotgun (WGS) entry which is preliminary data.</text>
</comment>
<dbReference type="Proteomes" id="UP000197208">
    <property type="component" value="Unassembled WGS sequence"/>
</dbReference>
<keyword evidence="4" id="KW-1185">Reference proteome</keyword>
<feature type="region of interest" description="Disordered" evidence="1">
    <location>
        <begin position="1"/>
        <end position="51"/>
    </location>
</feature>
<reference evidence="3 4" key="1">
    <citation type="submission" date="2017-05" db="EMBL/GenBank/DDBJ databases">
        <title>De novo genome assembly of Deniococcus indicus strain DR1.</title>
        <authorList>
            <person name="Chauhan D."/>
            <person name="Yennamalli R.M."/>
            <person name="Priyadarshini R."/>
        </authorList>
    </citation>
    <scope>NUCLEOTIDE SEQUENCE [LARGE SCALE GENOMIC DNA]</scope>
    <source>
        <strain evidence="3 4">DR1</strain>
    </source>
</reference>
<name>A0A246BHC7_9DEIO</name>
<dbReference type="Pfam" id="PF13699">
    <property type="entry name" value="eCIS_core"/>
    <property type="match status" value="1"/>
</dbReference>
<evidence type="ECO:0000256" key="1">
    <source>
        <dbReference type="SAM" id="MobiDB-lite"/>
    </source>
</evidence>
<dbReference type="EMBL" id="NHMK01000023">
    <property type="protein sequence ID" value="OWL94622.1"/>
    <property type="molecule type" value="Genomic_DNA"/>
</dbReference>
<dbReference type="InterPro" id="IPR025295">
    <property type="entry name" value="eCIS_core_dom"/>
</dbReference>
<evidence type="ECO:0000313" key="3">
    <source>
        <dbReference type="EMBL" id="OWL94622.1"/>
    </source>
</evidence>
<feature type="domain" description="eCIS core" evidence="2">
    <location>
        <begin position="247"/>
        <end position="324"/>
    </location>
</feature>
<proteinExistence type="predicted"/>
<dbReference type="RefSeq" id="WP_088249477.1">
    <property type="nucleotide sequence ID" value="NZ_NHMK01000023.1"/>
</dbReference>
<evidence type="ECO:0000313" key="4">
    <source>
        <dbReference type="Proteomes" id="UP000197208"/>
    </source>
</evidence>
<feature type="region of interest" description="Disordered" evidence="1">
    <location>
        <begin position="404"/>
        <end position="425"/>
    </location>
</feature>
<organism evidence="3 4">
    <name type="scientific">Deinococcus indicus</name>
    <dbReference type="NCBI Taxonomy" id="223556"/>
    <lineage>
        <taxon>Bacteria</taxon>
        <taxon>Thermotogati</taxon>
        <taxon>Deinococcota</taxon>
        <taxon>Deinococci</taxon>
        <taxon>Deinococcales</taxon>
        <taxon>Deinococcaceae</taxon>
        <taxon>Deinococcus</taxon>
    </lineage>
</organism>
<accession>A0A246BHC7</accession>
<dbReference type="AlphaFoldDB" id="A0A246BHC7"/>
<dbReference type="OrthoDB" id="64650at2"/>
<sequence length="1071" mass="115523">MTERVHQLQRKAGLPRRAAQAELPSAAESLDTQARALQRHTTRPQTAQRQVAAPALRAAALDRQEQARLEGQRGLLQRQVDALGPVAPLQRQPQPEVPARPATPGDWVTVMRARAEEVQGQPLDARAHAQFTALQRQVAQTLAQGFRTDRGEPAARYAAYGTHLATLQRHAVSAPVSRVMLGLVSPAERLPLQRAADEALQRFQAQDRAALNFDTLQTLQRQLAELDAEATQPVLQRIQAKRGGGNPLPEAVQRHLEQGLNHDLSRVRIHDDAEADKLAKGVNAIAFTTGMDIFFQAGRFNPNTRGGLELLAHEVTHTVQQSRGKVGPGVDPDAGLESEAQTMGARLAARMPAVDRPATSRRRTRPAFTPTTTFQRRAAGTPALQAPPLVSVGRVGIIKHSDGANLREQPNPQARKVTPSPVPVGTKVGVISQTSDGWSRVSLPSGLNGWLQTVRVTTDLPDPGSRLIRVAEQSTAIGVAERYYRPLIRPGQDLRYYVNVLEQVNRQRGTGAFQSGQALKAGSLLWIPGAAYAQTLAGTVQSGSITGGALARVNTAMGQSPGANIMRSVLESPQYVKEVLGEAWETVKQHWPVILATTTALIGAELLVGALAAAPEPTTITKFLAVGLQGIITVIAGAGAVASGMAALKAGGTWLRTAWTSKGNATQIKVAAKAFLTMIAQAVLAVASAAGVRASAGRTTALRGLYTQEQLVAQIGNKATYQALMDTLVARGVKNNNAQILGNLLKKVPNPAELKGFLVKTDSPTELLSALNDYPLTSFRITLQSVDRVKVSTLITLMKKVPDPLELKLFLKKTGNPGELLSLINTYSAAAVRAGLREIDGVSIKPQFALRLLRIKLKEPIPTRRMTPAQAEFLNKPLPRLPVNPTDAQKKAYQAEMNARGAVLDSFYQGRQPTTLKNATPGQLAKDQALGLEYKALLDDILKDAQYVYRAMHSDDLKYYTAAGKIERPGYMTNVMPQDANEIAYLAQIEGRWYTKSEGLPDIVLKIPISALEQRIVPRISGNNQLLLGHELTTAAYPTAGKGGALQFLGTTSTFDPSWVIPLKAVNPGRR</sequence>